<dbReference type="EMBL" id="AZBU02000010">
    <property type="protein sequence ID" value="TKR62191.1"/>
    <property type="molecule type" value="Genomic_DNA"/>
</dbReference>
<evidence type="ECO:0008006" key="3">
    <source>
        <dbReference type="Google" id="ProtNLM"/>
    </source>
</evidence>
<sequence>MFESEVSFLKVLDLCSINPQGSLVSIHGLADNEKLTAQFHKDFYFGGIRDGKTWVWTSGPIFDNSNWAYG</sequence>
<dbReference type="CDD" id="cd00037">
    <property type="entry name" value="CLECT"/>
    <property type="match status" value="1"/>
</dbReference>
<evidence type="ECO:0000313" key="1">
    <source>
        <dbReference type="EMBL" id="TKR62191.1"/>
    </source>
</evidence>
<proteinExistence type="predicted"/>
<dbReference type="OrthoDB" id="441660at2759"/>
<reference evidence="1 2" key="1">
    <citation type="journal article" date="2015" name="Genome Biol.">
        <title>Comparative genomics of Steinernema reveals deeply conserved gene regulatory networks.</title>
        <authorList>
            <person name="Dillman A.R."/>
            <person name="Macchietto M."/>
            <person name="Porter C.F."/>
            <person name="Rogers A."/>
            <person name="Williams B."/>
            <person name="Antoshechkin I."/>
            <person name="Lee M.M."/>
            <person name="Goodwin Z."/>
            <person name="Lu X."/>
            <person name="Lewis E.E."/>
            <person name="Goodrich-Blair H."/>
            <person name="Stock S.P."/>
            <person name="Adams B.J."/>
            <person name="Sternberg P.W."/>
            <person name="Mortazavi A."/>
        </authorList>
    </citation>
    <scope>NUCLEOTIDE SEQUENCE [LARGE SCALE GENOMIC DNA]</scope>
    <source>
        <strain evidence="1 2">ALL</strain>
    </source>
</reference>
<name>A0A4U5M0L6_STECR</name>
<comment type="caution">
    <text evidence="1">The sequence shown here is derived from an EMBL/GenBank/DDBJ whole genome shotgun (WGS) entry which is preliminary data.</text>
</comment>
<dbReference type="Gene3D" id="3.10.100.10">
    <property type="entry name" value="Mannose-Binding Protein A, subunit A"/>
    <property type="match status" value="1"/>
</dbReference>
<dbReference type="InterPro" id="IPR016186">
    <property type="entry name" value="C-type_lectin-like/link_sf"/>
</dbReference>
<keyword evidence="2" id="KW-1185">Reference proteome</keyword>
<dbReference type="Proteomes" id="UP000298663">
    <property type="component" value="Unassembled WGS sequence"/>
</dbReference>
<organism evidence="1 2">
    <name type="scientific">Steinernema carpocapsae</name>
    <name type="common">Entomopathogenic nematode</name>
    <dbReference type="NCBI Taxonomy" id="34508"/>
    <lineage>
        <taxon>Eukaryota</taxon>
        <taxon>Metazoa</taxon>
        <taxon>Ecdysozoa</taxon>
        <taxon>Nematoda</taxon>
        <taxon>Chromadorea</taxon>
        <taxon>Rhabditida</taxon>
        <taxon>Tylenchina</taxon>
        <taxon>Panagrolaimomorpha</taxon>
        <taxon>Strongyloidoidea</taxon>
        <taxon>Steinernematidae</taxon>
        <taxon>Steinernema</taxon>
    </lineage>
</organism>
<evidence type="ECO:0000313" key="2">
    <source>
        <dbReference type="Proteomes" id="UP000298663"/>
    </source>
</evidence>
<accession>A0A4U5M0L6</accession>
<dbReference type="AlphaFoldDB" id="A0A4U5M0L6"/>
<dbReference type="SUPFAM" id="SSF56436">
    <property type="entry name" value="C-type lectin-like"/>
    <property type="match status" value="1"/>
</dbReference>
<protein>
    <recommendedName>
        <fullName evidence="3">C-type lectin domain-containing protein</fullName>
    </recommendedName>
</protein>
<reference evidence="1 2" key="2">
    <citation type="journal article" date="2019" name="G3 (Bethesda)">
        <title>Hybrid Assembly of the Genome of the Entomopathogenic Nematode Steinernema carpocapsae Identifies the X-Chromosome.</title>
        <authorList>
            <person name="Serra L."/>
            <person name="Macchietto M."/>
            <person name="Macias-Munoz A."/>
            <person name="McGill C.J."/>
            <person name="Rodriguez I.M."/>
            <person name="Rodriguez B."/>
            <person name="Murad R."/>
            <person name="Mortazavi A."/>
        </authorList>
    </citation>
    <scope>NUCLEOTIDE SEQUENCE [LARGE SCALE GENOMIC DNA]</scope>
    <source>
        <strain evidence="1 2">ALL</strain>
    </source>
</reference>
<dbReference type="InterPro" id="IPR016187">
    <property type="entry name" value="CTDL_fold"/>
</dbReference>
<gene>
    <name evidence="1" type="ORF">L596_026183</name>
</gene>